<dbReference type="STRING" id="5627.A0A1C7MT34"/>
<evidence type="ECO:0000313" key="1">
    <source>
        <dbReference type="EMBL" id="OBZ80055.1"/>
    </source>
</evidence>
<proteinExistence type="predicted"/>
<reference evidence="1 2" key="1">
    <citation type="submission" date="2016-03" db="EMBL/GenBank/DDBJ databases">
        <title>Whole genome sequencing of Grifola frondosa 9006-11.</title>
        <authorList>
            <person name="Min B."/>
            <person name="Park H."/>
            <person name="Kim J.-G."/>
            <person name="Cho H."/>
            <person name="Oh Y.-L."/>
            <person name="Kong W.-S."/>
            <person name="Choi I.-G."/>
        </authorList>
    </citation>
    <scope>NUCLEOTIDE SEQUENCE [LARGE SCALE GENOMIC DNA]</scope>
    <source>
        <strain evidence="1 2">9006-11</strain>
    </source>
</reference>
<dbReference type="AlphaFoldDB" id="A0A1C7MT34"/>
<sequence length="260" mass="29940">MTASDEVLSSSEIDEQPYYPYPNQSSFTLHNWFWNDGVVKSQSSFRKLTKIISHPEFKPEDIARTNWQRIDARLADVEQDANISQRHEGRQYSDKWTETPITISVPFHAKMHRPGPQDFGAGILHHRKLVSVIREKVSNPESHPHFHYEPYELHWQPEGALEDVRVFGEMYTSQAFVNAHRDLQLAPGEPGCDLPRVVVALMFASDATHLTDFGSAKLWPLYLSFGNESKYRRGNPSCNHFEHVAYFESVRNPENPAVHN</sequence>
<dbReference type="OMA" id="TSEHARM"/>
<dbReference type="EMBL" id="LUGG01000001">
    <property type="protein sequence ID" value="OBZ80055.1"/>
    <property type="molecule type" value="Genomic_DNA"/>
</dbReference>
<dbReference type="InterPro" id="IPR041078">
    <property type="entry name" value="Plavaka"/>
</dbReference>
<dbReference type="OrthoDB" id="2798752at2759"/>
<organism evidence="1 2">
    <name type="scientific">Grifola frondosa</name>
    <name type="common">Maitake</name>
    <name type="synonym">Polyporus frondosus</name>
    <dbReference type="NCBI Taxonomy" id="5627"/>
    <lineage>
        <taxon>Eukaryota</taxon>
        <taxon>Fungi</taxon>
        <taxon>Dikarya</taxon>
        <taxon>Basidiomycota</taxon>
        <taxon>Agaricomycotina</taxon>
        <taxon>Agaricomycetes</taxon>
        <taxon>Polyporales</taxon>
        <taxon>Grifolaceae</taxon>
        <taxon>Grifola</taxon>
    </lineage>
</organism>
<protein>
    <submittedName>
        <fullName evidence="1">Uncharacterized protein</fullName>
    </submittedName>
</protein>
<gene>
    <name evidence="1" type="ORF">A0H81_00426</name>
</gene>
<name>A0A1C7MT34_GRIFR</name>
<dbReference type="Proteomes" id="UP000092993">
    <property type="component" value="Unassembled WGS sequence"/>
</dbReference>
<keyword evidence="2" id="KW-1185">Reference proteome</keyword>
<accession>A0A1C7MT34</accession>
<evidence type="ECO:0000313" key="2">
    <source>
        <dbReference type="Proteomes" id="UP000092993"/>
    </source>
</evidence>
<comment type="caution">
    <text evidence="1">The sequence shown here is derived from an EMBL/GenBank/DDBJ whole genome shotgun (WGS) entry which is preliminary data.</text>
</comment>
<dbReference type="Pfam" id="PF18759">
    <property type="entry name" value="Plavaka"/>
    <property type="match status" value="1"/>
</dbReference>